<reference evidence="7" key="1">
    <citation type="submission" date="2017-09" db="EMBL/GenBank/DDBJ databases">
        <authorList>
            <person name="Regsiter A."/>
            <person name="William W."/>
        </authorList>
    </citation>
    <scope>NUCLEOTIDE SEQUENCE [LARGE SCALE GENOMIC DNA]</scope>
    <source>
        <strain evidence="7">500-1</strain>
    </source>
</reference>
<dbReference type="Proteomes" id="UP000219215">
    <property type="component" value="Chromosome DPRO"/>
</dbReference>
<dbReference type="PROSITE" id="PS51898">
    <property type="entry name" value="TYR_RECOMBINASE"/>
    <property type="match status" value="1"/>
</dbReference>
<dbReference type="SUPFAM" id="SSF56349">
    <property type="entry name" value="DNA breaking-rejoining enzymes"/>
    <property type="match status" value="1"/>
</dbReference>
<dbReference type="PANTHER" id="PTHR30349:SF64">
    <property type="entry name" value="PROPHAGE INTEGRASE INTD-RELATED"/>
    <property type="match status" value="1"/>
</dbReference>
<evidence type="ECO:0000256" key="2">
    <source>
        <dbReference type="ARBA" id="ARBA00023125"/>
    </source>
</evidence>
<sequence>MIIPKGRKFFVYKAVFSTGERFPVVLHTDSLQPAVLATRYIIDERRETRQASTLEREVRVLCWLYEWCSFVGVHLETRLRSGESLSSKQIQGFSRWVRSGRQDKLVGTIGKVNAASGSMAVVLQPRTFNSYLSTIESFLVWAADEFIPKTDSSDDIRRSLRGVKRKIRRSFKAFKAVESVERARRYGLTDGELDELRKLTMPRGKLNPFRKQIQNRNHLIFETMLATGVRAGELLKIRLQDLPRGPKQTVSIVRQPDDAKDPRKDEPRVKTRSREIPIPRKLATELVKYVQQDRGQCDHPYLFVSSRGKVPLSRAGLSKFFLALQRHFQVSERRIHPHLLRHTFNDLLMDRAKQVGMSDDVRVKVQNFLCGWVEGSSQSEVYTRRFVEAEAWQLIGKYQEALW</sequence>
<evidence type="ECO:0000256" key="3">
    <source>
        <dbReference type="ARBA" id="ARBA00023172"/>
    </source>
</evidence>
<dbReference type="GO" id="GO:0015074">
    <property type="term" value="P:DNA integration"/>
    <property type="evidence" value="ECO:0007669"/>
    <property type="project" value="InterPro"/>
</dbReference>
<feature type="domain" description="Tyr recombinase" evidence="5">
    <location>
        <begin position="194"/>
        <end position="395"/>
    </location>
</feature>
<evidence type="ECO:0000256" key="1">
    <source>
        <dbReference type="ARBA" id="ARBA00008857"/>
    </source>
</evidence>
<dbReference type="OrthoDB" id="6819422at2"/>
<dbReference type="InterPro" id="IPR011010">
    <property type="entry name" value="DNA_brk_join_enz"/>
</dbReference>
<proteinExistence type="inferred from homology"/>
<evidence type="ECO:0000313" key="6">
    <source>
        <dbReference type="EMBL" id="SOB57940.1"/>
    </source>
</evidence>
<dbReference type="EMBL" id="LT907975">
    <property type="protein sequence ID" value="SOB57940.1"/>
    <property type="molecule type" value="Genomic_DNA"/>
</dbReference>
<evidence type="ECO:0000256" key="4">
    <source>
        <dbReference type="SAM" id="MobiDB-lite"/>
    </source>
</evidence>
<feature type="compositionally biased region" description="Basic and acidic residues" evidence="4">
    <location>
        <begin position="255"/>
        <end position="271"/>
    </location>
</feature>
<dbReference type="InterPro" id="IPR010998">
    <property type="entry name" value="Integrase_recombinase_N"/>
</dbReference>
<accession>A0A2C8F739</accession>
<protein>
    <submittedName>
        <fullName evidence="6">Putative Integrase family protein</fullName>
    </submittedName>
</protein>
<dbReference type="Gene3D" id="1.10.150.130">
    <property type="match status" value="1"/>
</dbReference>
<dbReference type="InterPro" id="IPR002104">
    <property type="entry name" value="Integrase_catalytic"/>
</dbReference>
<organism evidence="6 7">
    <name type="scientific">Pseudodesulfovibrio profundus</name>
    <dbReference type="NCBI Taxonomy" id="57320"/>
    <lineage>
        <taxon>Bacteria</taxon>
        <taxon>Pseudomonadati</taxon>
        <taxon>Thermodesulfobacteriota</taxon>
        <taxon>Desulfovibrionia</taxon>
        <taxon>Desulfovibrionales</taxon>
        <taxon>Desulfovibrionaceae</taxon>
    </lineage>
</organism>
<dbReference type="InterPro" id="IPR013762">
    <property type="entry name" value="Integrase-like_cat_sf"/>
</dbReference>
<comment type="similarity">
    <text evidence="1">Belongs to the 'phage' integrase family.</text>
</comment>
<keyword evidence="3" id="KW-0233">DNA recombination</keyword>
<dbReference type="RefSeq" id="WP_097011105.1">
    <property type="nucleotide sequence ID" value="NZ_LT907975.1"/>
</dbReference>
<dbReference type="Pfam" id="PF00589">
    <property type="entry name" value="Phage_integrase"/>
    <property type="match status" value="1"/>
</dbReference>
<dbReference type="Gene3D" id="1.10.443.10">
    <property type="entry name" value="Intergrase catalytic core"/>
    <property type="match status" value="1"/>
</dbReference>
<evidence type="ECO:0000313" key="7">
    <source>
        <dbReference type="Proteomes" id="UP000219215"/>
    </source>
</evidence>
<keyword evidence="7" id="KW-1185">Reference proteome</keyword>
<feature type="region of interest" description="Disordered" evidence="4">
    <location>
        <begin position="247"/>
        <end position="271"/>
    </location>
</feature>
<dbReference type="GO" id="GO:0006310">
    <property type="term" value="P:DNA recombination"/>
    <property type="evidence" value="ECO:0007669"/>
    <property type="project" value="UniProtKB-KW"/>
</dbReference>
<dbReference type="KEGG" id="pprf:DPRO_1052"/>
<evidence type="ECO:0000259" key="5">
    <source>
        <dbReference type="PROSITE" id="PS51898"/>
    </source>
</evidence>
<keyword evidence="2" id="KW-0238">DNA-binding</keyword>
<dbReference type="InterPro" id="IPR050090">
    <property type="entry name" value="Tyrosine_recombinase_XerCD"/>
</dbReference>
<dbReference type="AlphaFoldDB" id="A0A2C8F739"/>
<dbReference type="GO" id="GO:0003677">
    <property type="term" value="F:DNA binding"/>
    <property type="evidence" value="ECO:0007669"/>
    <property type="project" value="UniProtKB-KW"/>
</dbReference>
<dbReference type="PANTHER" id="PTHR30349">
    <property type="entry name" value="PHAGE INTEGRASE-RELATED"/>
    <property type="match status" value="1"/>
</dbReference>
<gene>
    <name evidence="6" type="ORF">DPRO_1052</name>
</gene>
<dbReference type="CDD" id="cd00397">
    <property type="entry name" value="DNA_BRE_C"/>
    <property type="match status" value="1"/>
</dbReference>
<name>A0A2C8F739_9BACT</name>